<evidence type="ECO:0000256" key="5">
    <source>
        <dbReference type="ARBA" id="ARBA00022553"/>
    </source>
</evidence>
<gene>
    <name evidence="12" type="ORF">P4O66_012669</name>
</gene>
<feature type="region of interest" description="Disordered" evidence="10">
    <location>
        <begin position="1"/>
        <end position="157"/>
    </location>
</feature>
<dbReference type="PANTHER" id="PTHR13557:SF1">
    <property type="entry name" value="COILED-COIL DOMAIN-CONTAINING PROTEIN 86"/>
    <property type="match status" value="1"/>
</dbReference>
<keyword evidence="8" id="KW-0539">Nucleus</keyword>
<evidence type="ECO:0000256" key="8">
    <source>
        <dbReference type="ARBA" id="ARBA00023242"/>
    </source>
</evidence>
<dbReference type="InterPro" id="IPR000626">
    <property type="entry name" value="Ubiquitin-like_dom"/>
</dbReference>
<evidence type="ECO:0000259" key="11">
    <source>
        <dbReference type="PROSITE" id="PS50053"/>
    </source>
</evidence>
<dbReference type="SUPFAM" id="SSF54236">
    <property type="entry name" value="Ubiquitin-like"/>
    <property type="match status" value="1"/>
</dbReference>
<dbReference type="EMBL" id="JAROKS010000019">
    <property type="protein sequence ID" value="KAK1792737.1"/>
    <property type="molecule type" value="Genomic_DNA"/>
</dbReference>
<evidence type="ECO:0000256" key="1">
    <source>
        <dbReference type="ARBA" id="ARBA00004286"/>
    </source>
</evidence>
<sequence>MPTSSQEDSPLNETDPETSIPSPNVIRTRSGRSLRTPAAIQKSEVPCLKTTSCRPRKSGLRKPTEEVPAENTDTDTAPSLESVHTDSATSPSEPEGHQASVLCGEIALNSDQSAEGTADTRVSIDTLKSNRKTTKHSQTCEKGGRMVPLGKPKSGRVWKDRNKQRFSALLRDKPLRSSWQKKMEAKREKEIVKKYSQQLADEKARKKEEKRTRREENLRRRAENERKAEIVQVIRNTAKLKRMKKKQLRKIEKRDTLQALQKTPSAVKKASKRDHTAPLPPRAVTCISHVLFSRLATSEIIFVRRMLGSADVVAMVLHLEALINLVLVEYCRVGFWVRVYNANDGTSIPFALKSVDTIGKLQRCYQKMRPELVGRLNLAYNGKPVPALKTLGELGVKPGATFITYQKVTG</sequence>
<keyword evidence="6" id="KW-0164">Citrullination</keyword>
<evidence type="ECO:0000256" key="7">
    <source>
        <dbReference type="ARBA" id="ARBA00023054"/>
    </source>
</evidence>
<accession>A0AAD9DV27</accession>
<protein>
    <recommendedName>
        <fullName evidence="3">Coiled-coil domain-containing protein 86</fullName>
    </recommendedName>
</protein>
<proteinExistence type="predicted"/>
<evidence type="ECO:0000313" key="13">
    <source>
        <dbReference type="Proteomes" id="UP001239994"/>
    </source>
</evidence>
<evidence type="ECO:0000256" key="4">
    <source>
        <dbReference type="ARBA" id="ARBA00022454"/>
    </source>
</evidence>
<evidence type="ECO:0000313" key="12">
    <source>
        <dbReference type="EMBL" id="KAK1792737.1"/>
    </source>
</evidence>
<dbReference type="AlphaFoldDB" id="A0AAD9DV27"/>
<dbReference type="InterPro" id="IPR026570">
    <property type="entry name" value="CCDC86"/>
</dbReference>
<name>A0AAD9DV27_9TELE</name>
<evidence type="ECO:0000256" key="6">
    <source>
        <dbReference type="ARBA" id="ARBA00022934"/>
    </source>
</evidence>
<feature type="region of interest" description="Disordered" evidence="10">
    <location>
        <begin position="196"/>
        <end position="222"/>
    </location>
</feature>
<organism evidence="12 13">
    <name type="scientific">Electrophorus voltai</name>
    <dbReference type="NCBI Taxonomy" id="2609070"/>
    <lineage>
        <taxon>Eukaryota</taxon>
        <taxon>Metazoa</taxon>
        <taxon>Chordata</taxon>
        <taxon>Craniata</taxon>
        <taxon>Vertebrata</taxon>
        <taxon>Euteleostomi</taxon>
        <taxon>Actinopterygii</taxon>
        <taxon>Neopterygii</taxon>
        <taxon>Teleostei</taxon>
        <taxon>Ostariophysi</taxon>
        <taxon>Gymnotiformes</taxon>
        <taxon>Gymnotoidei</taxon>
        <taxon>Gymnotidae</taxon>
        <taxon>Electrophorus</taxon>
    </lineage>
</organism>
<dbReference type="PANTHER" id="PTHR13557">
    <property type="entry name" value="COILED-COIL DOMAIN-CONTAINING PROTEIN 86"/>
    <property type="match status" value="1"/>
</dbReference>
<keyword evidence="13" id="KW-1185">Reference proteome</keyword>
<comment type="caution">
    <text evidence="12">The sequence shown here is derived from an EMBL/GenBank/DDBJ whole genome shotgun (WGS) entry which is preliminary data.</text>
</comment>
<evidence type="ECO:0000256" key="2">
    <source>
        <dbReference type="ARBA" id="ARBA00004604"/>
    </source>
</evidence>
<evidence type="ECO:0000256" key="10">
    <source>
        <dbReference type="SAM" id="MobiDB-lite"/>
    </source>
</evidence>
<keyword evidence="7" id="KW-0175">Coiled coil</keyword>
<dbReference type="Proteomes" id="UP001239994">
    <property type="component" value="Unassembled WGS sequence"/>
</dbReference>
<dbReference type="PROSITE" id="PS50053">
    <property type="entry name" value="UBIQUITIN_2"/>
    <property type="match status" value="1"/>
</dbReference>
<dbReference type="GO" id="GO:0005730">
    <property type="term" value="C:nucleolus"/>
    <property type="evidence" value="ECO:0007669"/>
    <property type="project" value="UniProtKB-SubCell"/>
</dbReference>
<feature type="domain" description="Ubiquitin-like" evidence="11">
    <location>
        <begin position="333"/>
        <end position="410"/>
    </location>
</feature>
<keyword evidence="5" id="KW-0597">Phosphoprotein</keyword>
<comment type="function">
    <text evidence="9">Required for proper chromosome segregation during mitosis and error-free mitotic progression.</text>
</comment>
<dbReference type="InterPro" id="IPR029071">
    <property type="entry name" value="Ubiquitin-like_domsf"/>
</dbReference>
<feature type="compositionally biased region" description="Basic and acidic residues" evidence="10">
    <location>
        <begin position="200"/>
        <end position="222"/>
    </location>
</feature>
<dbReference type="GO" id="GO:0005694">
    <property type="term" value="C:chromosome"/>
    <property type="evidence" value="ECO:0007669"/>
    <property type="project" value="UniProtKB-SubCell"/>
</dbReference>
<evidence type="ECO:0000256" key="9">
    <source>
        <dbReference type="ARBA" id="ARBA00093307"/>
    </source>
</evidence>
<feature type="non-terminal residue" evidence="12">
    <location>
        <position position="410"/>
    </location>
</feature>
<feature type="compositionally biased region" description="Polar residues" evidence="10">
    <location>
        <begin position="1"/>
        <end position="33"/>
    </location>
</feature>
<reference evidence="12" key="1">
    <citation type="submission" date="2023-03" db="EMBL/GenBank/DDBJ databases">
        <title>Electrophorus voltai genome.</title>
        <authorList>
            <person name="Bian C."/>
        </authorList>
    </citation>
    <scope>NUCLEOTIDE SEQUENCE</scope>
    <source>
        <strain evidence="12">CB-2022</strain>
        <tissue evidence="12">Muscle</tissue>
    </source>
</reference>
<keyword evidence="4" id="KW-0158">Chromosome</keyword>
<evidence type="ECO:0000256" key="3">
    <source>
        <dbReference type="ARBA" id="ARBA00016738"/>
    </source>
</evidence>
<comment type="subcellular location">
    <subcellularLocation>
        <location evidence="1">Chromosome</location>
    </subcellularLocation>
    <subcellularLocation>
        <location evidence="2">Nucleus</location>
        <location evidence="2">Nucleolus</location>
    </subcellularLocation>
</comment>